<evidence type="ECO:0000256" key="7">
    <source>
        <dbReference type="ARBA" id="ARBA00023136"/>
    </source>
</evidence>
<dbReference type="InterPro" id="IPR003691">
    <property type="entry name" value="FluC"/>
</dbReference>
<evidence type="ECO:0000256" key="8">
    <source>
        <dbReference type="ARBA" id="ARBA00023303"/>
    </source>
</evidence>
<evidence type="ECO:0000313" key="13">
    <source>
        <dbReference type="Proteomes" id="UP000184232"/>
    </source>
</evidence>
<accession>A0A1M6K6L9</accession>
<dbReference type="GO" id="GO:0140114">
    <property type="term" value="P:cellular detoxification of fluoride"/>
    <property type="evidence" value="ECO:0007669"/>
    <property type="project" value="UniProtKB-UniRule"/>
</dbReference>
<dbReference type="STRING" id="683124.SAMN05444337_2198"/>
<evidence type="ECO:0000256" key="10">
    <source>
        <dbReference type="ARBA" id="ARBA00035585"/>
    </source>
</evidence>
<feature type="transmembrane region" description="Helical" evidence="11">
    <location>
        <begin position="68"/>
        <end position="86"/>
    </location>
</feature>
<proteinExistence type="inferred from homology"/>
<evidence type="ECO:0000256" key="5">
    <source>
        <dbReference type="ARBA" id="ARBA00022989"/>
    </source>
</evidence>
<dbReference type="GO" id="GO:0005886">
    <property type="term" value="C:plasma membrane"/>
    <property type="evidence" value="ECO:0007669"/>
    <property type="project" value="UniProtKB-SubCell"/>
</dbReference>
<keyword evidence="5 11" id="KW-1133">Transmembrane helix</keyword>
<dbReference type="HAMAP" id="MF_00454">
    <property type="entry name" value="FluC"/>
    <property type="match status" value="1"/>
</dbReference>
<feature type="transmembrane region" description="Helical" evidence="11">
    <location>
        <begin position="98"/>
        <end position="122"/>
    </location>
</feature>
<dbReference type="EMBL" id="FQZH01000004">
    <property type="protein sequence ID" value="SHJ54564.1"/>
    <property type="molecule type" value="Genomic_DNA"/>
</dbReference>
<evidence type="ECO:0000313" key="12">
    <source>
        <dbReference type="EMBL" id="SHJ54564.1"/>
    </source>
</evidence>
<reference evidence="12 13" key="1">
    <citation type="submission" date="2016-11" db="EMBL/GenBank/DDBJ databases">
        <authorList>
            <person name="Jaros S."/>
            <person name="Januszkiewicz K."/>
            <person name="Wedrychowicz H."/>
        </authorList>
    </citation>
    <scope>NUCLEOTIDE SEQUENCE [LARGE SCALE GENOMIC DNA]</scope>
    <source>
        <strain evidence="12 13">DSM 22807</strain>
    </source>
</reference>
<dbReference type="RefSeq" id="WP_227658755.1">
    <property type="nucleotide sequence ID" value="NZ_CP045292.1"/>
</dbReference>
<comment type="similarity">
    <text evidence="9 11">Belongs to the fluoride channel Fluc/FEX (TC 1.A.43) family.</text>
</comment>
<evidence type="ECO:0000256" key="3">
    <source>
        <dbReference type="ARBA" id="ARBA00022519"/>
    </source>
</evidence>
<organism evidence="12 13">
    <name type="scientific">Flavobacterium haoranii</name>
    <dbReference type="NCBI Taxonomy" id="683124"/>
    <lineage>
        <taxon>Bacteria</taxon>
        <taxon>Pseudomonadati</taxon>
        <taxon>Bacteroidota</taxon>
        <taxon>Flavobacteriia</taxon>
        <taxon>Flavobacteriales</taxon>
        <taxon>Flavobacteriaceae</taxon>
        <taxon>Flavobacterium</taxon>
    </lineage>
</organism>
<keyword evidence="7 11" id="KW-0472">Membrane</keyword>
<evidence type="ECO:0000256" key="9">
    <source>
        <dbReference type="ARBA" id="ARBA00035120"/>
    </source>
</evidence>
<keyword evidence="11" id="KW-0479">Metal-binding</keyword>
<keyword evidence="8 11" id="KW-0407">Ion channel</keyword>
<keyword evidence="11" id="KW-0915">Sodium</keyword>
<dbReference type="NCBIfam" id="TIGR00494">
    <property type="entry name" value="crcB"/>
    <property type="match status" value="1"/>
</dbReference>
<comment type="function">
    <text evidence="11">Fluoride-specific ion channel. Important for reducing fluoride concentration in the cell, thus reducing its toxicity.</text>
</comment>
<evidence type="ECO:0000256" key="2">
    <source>
        <dbReference type="ARBA" id="ARBA00022475"/>
    </source>
</evidence>
<feature type="binding site" evidence="11">
    <location>
        <position position="79"/>
    </location>
    <ligand>
        <name>Na(+)</name>
        <dbReference type="ChEBI" id="CHEBI:29101"/>
        <note>structural</note>
    </ligand>
</feature>
<evidence type="ECO:0000256" key="4">
    <source>
        <dbReference type="ARBA" id="ARBA00022692"/>
    </source>
</evidence>
<dbReference type="Pfam" id="PF02537">
    <property type="entry name" value="CRCB"/>
    <property type="match status" value="1"/>
</dbReference>
<name>A0A1M6K6L9_9FLAO</name>
<keyword evidence="2 11" id="KW-1003">Cell membrane</keyword>
<comment type="subcellular location">
    <subcellularLocation>
        <location evidence="1 11">Cell membrane</location>
        <topology evidence="1 11">Multi-pass membrane protein</topology>
    </subcellularLocation>
</comment>
<comment type="catalytic activity">
    <reaction evidence="10">
        <text>fluoride(in) = fluoride(out)</text>
        <dbReference type="Rhea" id="RHEA:76159"/>
        <dbReference type="ChEBI" id="CHEBI:17051"/>
    </reaction>
    <physiologicalReaction direction="left-to-right" evidence="10">
        <dbReference type="Rhea" id="RHEA:76160"/>
    </physiologicalReaction>
</comment>
<evidence type="ECO:0000256" key="11">
    <source>
        <dbReference type="HAMAP-Rule" id="MF_00454"/>
    </source>
</evidence>
<dbReference type="PANTHER" id="PTHR28259">
    <property type="entry name" value="FLUORIDE EXPORT PROTEIN 1-RELATED"/>
    <property type="match status" value="1"/>
</dbReference>
<keyword evidence="4 11" id="KW-0812">Transmembrane</keyword>
<keyword evidence="13" id="KW-1185">Reference proteome</keyword>
<protein>
    <recommendedName>
        <fullName evidence="11">Fluoride-specific ion channel FluC</fullName>
    </recommendedName>
</protein>
<dbReference type="GO" id="GO:0062054">
    <property type="term" value="F:fluoride channel activity"/>
    <property type="evidence" value="ECO:0007669"/>
    <property type="project" value="UniProtKB-UniRule"/>
</dbReference>
<dbReference type="GO" id="GO:0046872">
    <property type="term" value="F:metal ion binding"/>
    <property type="evidence" value="ECO:0007669"/>
    <property type="project" value="UniProtKB-KW"/>
</dbReference>
<evidence type="ECO:0000256" key="1">
    <source>
        <dbReference type="ARBA" id="ARBA00004651"/>
    </source>
</evidence>
<feature type="transmembrane region" description="Helical" evidence="11">
    <location>
        <begin position="35"/>
        <end position="56"/>
    </location>
</feature>
<comment type="activity regulation">
    <text evidence="11">Na(+) is not transported, but it plays an essential structural role and its presence is essential for fluoride channel function.</text>
</comment>
<keyword evidence="3" id="KW-0997">Cell inner membrane</keyword>
<keyword evidence="6 11" id="KW-0406">Ion transport</keyword>
<evidence type="ECO:0000256" key="6">
    <source>
        <dbReference type="ARBA" id="ARBA00023065"/>
    </source>
</evidence>
<gene>
    <name evidence="11" type="primary">fluC</name>
    <name evidence="11" type="synonym">crcB</name>
    <name evidence="12" type="ORF">SAMN05444337_2198</name>
</gene>
<dbReference type="Proteomes" id="UP000184232">
    <property type="component" value="Unassembled WGS sequence"/>
</dbReference>
<dbReference type="AlphaFoldDB" id="A0A1M6K6L9"/>
<sequence length="123" mass="13248">MIKSLLFVALGGGLGSVLRYLANVTIAKNLPGKLHYATFLVNIIGCLLIGFLIGYLQKSQPNNETLKLLLVTGFCGGFTTFSTFGLENYSFIQSDNFITALSYTALSIIIGILFVGIGIYLAK</sequence>
<keyword evidence="11" id="KW-0813">Transport</keyword>
<feature type="binding site" evidence="11">
    <location>
        <position position="76"/>
    </location>
    <ligand>
        <name>Na(+)</name>
        <dbReference type="ChEBI" id="CHEBI:29101"/>
        <note>structural</note>
    </ligand>
</feature>
<dbReference type="PANTHER" id="PTHR28259:SF1">
    <property type="entry name" value="FLUORIDE EXPORT PROTEIN 1-RELATED"/>
    <property type="match status" value="1"/>
</dbReference>